<organism evidence="1">
    <name type="scientific">marine sediment metagenome</name>
    <dbReference type="NCBI Taxonomy" id="412755"/>
    <lineage>
        <taxon>unclassified sequences</taxon>
        <taxon>metagenomes</taxon>
        <taxon>ecological metagenomes</taxon>
    </lineage>
</organism>
<reference evidence="1" key="1">
    <citation type="journal article" date="2014" name="Front. Microbiol.">
        <title>High frequency of phylogenetically diverse reductive dehalogenase-homologous genes in deep subseafloor sedimentary metagenomes.</title>
        <authorList>
            <person name="Kawai M."/>
            <person name="Futagami T."/>
            <person name="Toyoda A."/>
            <person name="Takaki Y."/>
            <person name="Nishi S."/>
            <person name="Hori S."/>
            <person name="Arai W."/>
            <person name="Tsubouchi T."/>
            <person name="Morono Y."/>
            <person name="Uchiyama I."/>
            <person name="Ito T."/>
            <person name="Fujiyama A."/>
            <person name="Inagaki F."/>
            <person name="Takami H."/>
        </authorList>
    </citation>
    <scope>NUCLEOTIDE SEQUENCE</scope>
    <source>
        <strain evidence="1">Expedition CK06-06</strain>
    </source>
</reference>
<dbReference type="AlphaFoldDB" id="X1VCW2"/>
<accession>X1VCW2</accession>
<proteinExistence type="predicted"/>
<name>X1VCW2_9ZZZZ</name>
<feature type="non-terminal residue" evidence="1">
    <location>
        <position position="117"/>
    </location>
</feature>
<dbReference type="EMBL" id="BARW01032896">
    <property type="protein sequence ID" value="GAJ04110.1"/>
    <property type="molecule type" value="Genomic_DNA"/>
</dbReference>
<sequence length="117" mass="14230">MDEITNLLRIKQYFREYFTQFYNNNKDVIIERIDEVIESEIDFISTEEGIDYADELKYNIEEINKGIRIDVENYLNKIEEIIENNPYLHEPDDDLEHYSQKSYDELSEDRIISNMFD</sequence>
<protein>
    <submittedName>
        <fullName evidence="1">Uncharacterized protein</fullName>
    </submittedName>
</protein>
<gene>
    <name evidence="1" type="ORF">S12H4_51950</name>
</gene>
<evidence type="ECO:0000313" key="1">
    <source>
        <dbReference type="EMBL" id="GAJ04110.1"/>
    </source>
</evidence>
<comment type="caution">
    <text evidence="1">The sequence shown here is derived from an EMBL/GenBank/DDBJ whole genome shotgun (WGS) entry which is preliminary data.</text>
</comment>